<evidence type="ECO:0000313" key="5">
    <source>
        <dbReference type="Proteomes" id="UP000232323"/>
    </source>
</evidence>
<feature type="domain" description="Cyanobacterial aminoacyl-tRNA synthetase CAAD" evidence="3">
    <location>
        <begin position="65"/>
        <end position="150"/>
    </location>
</feature>
<dbReference type="InterPro" id="IPR033344">
    <property type="entry name" value="CURT1"/>
</dbReference>
<dbReference type="AlphaFoldDB" id="A0A250XNR6"/>
<dbReference type="EMBL" id="BEGY01000134">
    <property type="protein sequence ID" value="GAX84735.1"/>
    <property type="molecule type" value="Genomic_DNA"/>
</dbReference>
<keyword evidence="2" id="KW-0812">Transmembrane</keyword>
<keyword evidence="2" id="KW-1133">Transmembrane helix</keyword>
<keyword evidence="5" id="KW-1185">Reference proteome</keyword>
<protein>
    <recommendedName>
        <fullName evidence="3">Cyanobacterial aminoacyl-tRNA synthetase CAAD domain-containing protein</fullName>
    </recommendedName>
</protein>
<feature type="transmembrane region" description="Helical" evidence="2">
    <location>
        <begin position="107"/>
        <end position="128"/>
    </location>
</feature>
<organism evidence="4 5">
    <name type="scientific">Chlamydomonas eustigma</name>
    <dbReference type="NCBI Taxonomy" id="1157962"/>
    <lineage>
        <taxon>Eukaryota</taxon>
        <taxon>Viridiplantae</taxon>
        <taxon>Chlorophyta</taxon>
        <taxon>core chlorophytes</taxon>
        <taxon>Chlorophyceae</taxon>
        <taxon>CS clade</taxon>
        <taxon>Chlamydomonadales</taxon>
        <taxon>Chlamydomonadaceae</taxon>
        <taxon>Chlamydomonas</taxon>
    </lineage>
</organism>
<dbReference type="OrthoDB" id="2014299at2759"/>
<dbReference type="GO" id="GO:0009579">
    <property type="term" value="C:thylakoid"/>
    <property type="evidence" value="ECO:0007669"/>
    <property type="project" value="InterPro"/>
</dbReference>
<evidence type="ECO:0000256" key="1">
    <source>
        <dbReference type="ARBA" id="ARBA00004141"/>
    </source>
</evidence>
<sequence>MQVLKATSSGNVILRPGCKVTVASPSVVRLAKIGARRTIVRAEPEQAEVDYAAKAQELLTTTTSTVKGVWDDTADAEKPAIVAILATVIVAQLAIGATMSVVDKMPFFGDFFELVGLAVVGTFSYRYITDPSERSSTKANIDKFINQVTGK</sequence>
<dbReference type="Pfam" id="PF14159">
    <property type="entry name" value="CAAD"/>
    <property type="match status" value="1"/>
</dbReference>
<name>A0A250XNR6_9CHLO</name>
<comment type="caution">
    <text evidence="4">The sequence shown here is derived from an EMBL/GenBank/DDBJ whole genome shotgun (WGS) entry which is preliminary data.</text>
</comment>
<dbReference type="InterPro" id="IPR025564">
    <property type="entry name" value="CAAD_dom"/>
</dbReference>
<keyword evidence="2" id="KW-0472">Membrane</keyword>
<gene>
    <name evidence="4" type="ORF">CEUSTIGMA_g12157.t1</name>
</gene>
<feature type="transmembrane region" description="Helical" evidence="2">
    <location>
        <begin position="80"/>
        <end position="101"/>
    </location>
</feature>
<evidence type="ECO:0000259" key="3">
    <source>
        <dbReference type="Pfam" id="PF14159"/>
    </source>
</evidence>
<accession>A0A250XNR6</accession>
<dbReference type="STRING" id="1157962.A0A250XNR6"/>
<proteinExistence type="predicted"/>
<evidence type="ECO:0000313" key="4">
    <source>
        <dbReference type="EMBL" id="GAX84735.1"/>
    </source>
</evidence>
<dbReference type="PANTHER" id="PTHR33222:SF4">
    <property type="entry name" value="PROTEIN CURVATURE THYLAKOID 1A, CHLOROPLASTIC"/>
    <property type="match status" value="1"/>
</dbReference>
<evidence type="ECO:0000256" key="2">
    <source>
        <dbReference type="SAM" id="Phobius"/>
    </source>
</evidence>
<dbReference type="PANTHER" id="PTHR33222">
    <property type="match status" value="1"/>
</dbReference>
<dbReference type="Proteomes" id="UP000232323">
    <property type="component" value="Unassembled WGS sequence"/>
</dbReference>
<reference evidence="4 5" key="1">
    <citation type="submission" date="2017-08" db="EMBL/GenBank/DDBJ databases">
        <title>Acidophilic green algal genome provides insights into adaptation to an acidic environment.</title>
        <authorList>
            <person name="Hirooka S."/>
            <person name="Hirose Y."/>
            <person name="Kanesaki Y."/>
            <person name="Higuchi S."/>
            <person name="Fujiwara T."/>
            <person name="Onuma R."/>
            <person name="Era A."/>
            <person name="Ohbayashi R."/>
            <person name="Uzuka A."/>
            <person name="Nozaki H."/>
            <person name="Yoshikawa H."/>
            <person name="Miyagishima S.Y."/>
        </authorList>
    </citation>
    <scope>NUCLEOTIDE SEQUENCE [LARGE SCALE GENOMIC DNA]</scope>
    <source>
        <strain evidence="4 5">NIES-2499</strain>
    </source>
</reference>
<comment type="subcellular location">
    <subcellularLocation>
        <location evidence="1">Membrane</location>
        <topology evidence="1">Multi-pass membrane protein</topology>
    </subcellularLocation>
</comment>
<dbReference type="GO" id="GO:0016020">
    <property type="term" value="C:membrane"/>
    <property type="evidence" value="ECO:0007669"/>
    <property type="project" value="UniProtKB-SubCell"/>
</dbReference>